<organism evidence="3 4">
    <name type="scientific">Glycine soja</name>
    <name type="common">Wild soybean</name>
    <dbReference type="NCBI Taxonomy" id="3848"/>
    <lineage>
        <taxon>Eukaryota</taxon>
        <taxon>Viridiplantae</taxon>
        <taxon>Streptophyta</taxon>
        <taxon>Embryophyta</taxon>
        <taxon>Tracheophyta</taxon>
        <taxon>Spermatophyta</taxon>
        <taxon>Magnoliopsida</taxon>
        <taxon>eudicotyledons</taxon>
        <taxon>Gunneridae</taxon>
        <taxon>Pentapetalae</taxon>
        <taxon>rosids</taxon>
        <taxon>fabids</taxon>
        <taxon>Fabales</taxon>
        <taxon>Fabaceae</taxon>
        <taxon>Papilionoideae</taxon>
        <taxon>50 kb inversion clade</taxon>
        <taxon>NPAAA clade</taxon>
        <taxon>indigoferoid/millettioid clade</taxon>
        <taxon>Phaseoleae</taxon>
        <taxon>Glycine</taxon>
        <taxon>Glycine subgen. Soja</taxon>
    </lineage>
</organism>
<evidence type="ECO:0000313" key="3">
    <source>
        <dbReference type="EMBL" id="RZC24502.1"/>
    </source>
</evidence>
<dbReference type="AlphaFoldDB" id="A0A445LMY6"/>
<accession>A0A445LMY6</accession>
<dbReference type="Pfam" id="PF04774">
    <property type="entry name" value="HABP4_PAI-RBP1"/>
    <property type="match status" value="1"/>
</dbReference>
<feature type="domain" description="Hyaluronan/mRNA-binding protein" evidence="2">
    <location>
        <begin position="100"/>
        <end position="133"/>
    </location>
</feature>
<name>A0A445LMY6_GLYSO</name>
<feature type="region of interest" description="Disordered" evidence="1">
    <location>
        <begin position="61"/>
        <end position="134"/>
    </location>
</feature>
<protein>
    <recommendedName>
        <fullName evidence="2">Hyaluronan/mRNA-binding protein domain-containing protein</fullName>
    </recommendedName>
</protein>
<evidence type="ECO:0000313" key="4">
    <source>
        <dbReference type="Proteomes" id="UP000289340"/>
    </source>
</evidence>
<sequence>MTLMPLLRSCPPYFTRVVHSLPHLGRALTPSFTHRLTKCLLCVTSSSCATIIKEVSFKGDAGKSSERRGYGGLRGPYRGGGGHRGGFSNGEIGEAEEGQPQRAFDRCNGIGRGNEFKREGSGRGNWGTQTDELA</sequence>
<reference evidence="3 4" key="1">
    <citation type="submission" date="2018-09" db="EMBL/GenBank/DDBJ databases">
        <title>A high-quality reference genome of wild soybean provides a powerful tool to mine soybean genomes.</title>
        <authorList>
            <person name="Xie M."/>
            <person name="Chung C.Y.L."/>
            <person name="Li M.-W."/>
            <person name="Wong F.-L."/>
            <person name="Chan T.-F."/>
            <person name="Lam H.-M."/>
        </authorList>
    </citation>
    <scope>NUCLEOTIDE SEQUENCE [LARGE SCALE GENOMIC DNA]</scope>
    <source>
        <strain evidence="4">cv. W05</strain>
        <tissue evidence="3">Hypocotyl of etiolated seedlings</tissue>
    </source>
</reference>
<comment type="caution">
    <text evidence="3">The sequence shown here is derived from an EMBL/GenBank/DDBJ whole genome shotgun (WGS) entry which is preliminary data.</text>
</comment>
<evidence type="ECO:0000259" key="2">
    <source>
        <dbReference type="Pfam" id="PF04774"/>
    </source>
</evidence>
<feature type="compositionally biased region" description="Gly residues" evidence="1">
    <location>
        <begin position="70"/>
        <end position="88"/>
    </location>
</feature>
<dbReference type="EMBL" id="QZWG01000002">
    <property type="protein sequence ID" value="RZC24502.1"/>
    <property type="molecule type" value="Genomic_DNA"/>
</dbReference>
<dbReference type="InterPro" id="IPR006861">
    <property type="entry name" value="HABP4_PAIRBP1-bd"/>
</dbReference>
<proteinExistence type="predicted"/>
<keyword evidence="4" id="KW-1185">Reference proteome</keyword>
<gene>
    <name evidence="3" type="ORF">D0Y65_003639</name>
</gene>
<evidence type="ECO:0000256" key="1">
    <source>
        <dbReference type="SAM" id="MobiDB-lite"/>
    </source>
</evidence>
<dbReference type="Proteomes" id="UP000289340">
    <property type="component" value="Chromosome 2"/>
</dbReference>